<dbReference type="Pfam" id="PF19753">
    <property type="entry name" value="DUF6240"/>
    <property type="match status" value="1"/>
</dbReference>
<keyword evidence="2" id="KW-1185">Reference proteome</keyword>
<sequence length="1035" mass="116089">MALVIDGSNFVKNEIKENSPSINILNKTLDNTAGVKDTFAAVVVSKGEKKISSSYDDLLKEADDVKSQIMQSATDAKIGLNALMKKLSGSEAVELGEDGYNLTDSSKEEMLSIIDKIRVELSMHCKNYRAYGTGVSQEAIENATGSKVLANKIEDKLQGLGVQLEEEDLNTIQENLNKLDKLEELSSSAKLYIVENNLSASIKDLYTAEFATSTSANRQSQISEADLDSMKPQLVRLVQESGCDDLSAAFENAKTLLRSDIAVTSENLEKLEALDSLNISDMKSMLGKASVIDKMLENKLISRGLAEIDLTSKFSKLETVAESFEVVNDASYSEVESLISRNRELTIENLKQEISKNSYIDAEPEDNYEKDLEVLADFQLEDEIDFRTNETNKAYVTLLETRILMSVSARSFLINNADKIMTTPISKLNEELYKNVTTASNNILATDLDRESLTSLVETEMALEEIKESPIYIFNKMLNTNSQIQTMTLSYTASLAGQLKKSFDRYNNTVETVGTQIRADLGDSIVKAVNNSAESLMDSLGLDYNQANKDAIRILALNGMEETKENVDKIKEVNETLKNLINNMKPETVLKMIREGINPMDADINDLNKFLILENDGASLLNEEKFSKFLYKLDQTDNITKSERKMFIGIYQMMNIFTRDAGESVGRLIKQGSSVTMSNLMTAYESRKHAGIDELVVEDTGLAEVSGEVNYYTSLFMNSEKLITPNTLKKVDDKYGILSEGVEDFVNDLNSEYDPELERQLDYRYVRELTDATNLEDGSAEDRLYEELKENDMAVNIGNIKAVSEFMQSSNISLATYENYKFDKNNKIDNLENVIEKIGHEPDLSNYISELVDTSKEELEALIEGRLTDINNPIDASDSMRNLAADSTIDDLDYQLFDMYRKSTRQFNYIANRAKERDYKIPYMTEEGLGIMNVSLVSEEEVSSLSIKLNSKTYGSSELNLEVNDLSVNLSLSIENSDQALETLKSDLEAVLRNQHGFTEVTFNEIFQNENRKKATQIPTESLYEIARDMVTAMV</sequence>
<name>A0A1G9YQ17_9FIRM</name>
<evidence type="ECO:0008006" key="3">
    <source>
        <dbReference type="Google" id="ProtNLM"/>
    </source>
</evidence>
<reference evidence="2" key="1">
    <citation type="submission" date="2016-10" db="EMBL/GenBank/DDBJ databases">
        <authorList>
            <person name="Varghese N."/>
            <person name="Submissions S."/>
        </authorList>
    </citation>
    <scope>NUCLEOTIDE SEQUENCE [LARGE SCALE GENOMIC DNA]</scope>
    <source>
        <strain evidence="2">M83</strain>
    </source>
</reference>
<dbReference type="OrthoDB" id="9759262at2"/>
<protein>
    <recommendedName>
        <fullName evidence="3">Flagellar hook-length control protein FliK</fullName>
    </recommendedName>
</protein>
<accession>A0A1G9YQ17</accession>
<dbReference type="InterPro" id="IPR046207">
    <property type="entry name" value="DUF6240"/>
</dbReference>
<evidence type="ECO:0000313" key="2">
    <source>
        <dbReference type="Proteomes" id="UP000187651"/>
    </source>
</evidence>
<dbReference type="RefSeq" id="WP_074521918.1">
    <property type="nucleotide sequence ID" value="NZ_FNHZ01000006.1"/>
</dbReference>
<dbReference type="AlphaFoldDB" id="A0A1G9YQ17"/>
<proteinExistence type="predicted"/>
<evidence type="ECO:0000313" key="1">
    <source>
        <dbReference type="EMBL" id="SDN11142.1"/>
    </source>
</evidence>
<dbReference type="EMBL" id="FNHZ01000006">
    <property type="protein sequence ID" value="SDN11142.1"/>
    <property type="molecule type" value="Genomic_DNA"/>
</dbReference>
<gene>
    <name evidence="1" type="ORF">SAMN05216544_1882</name>
</gene>
<organism evidence="1 2">
    <name type="scientific">Lachnospira pectinoschiza</name>
    <dbReference type="NCBI Taxonomy" id="28052"/>
    <lineage>
        <taxon>Bacteria</taxon>
        <taxon>Bacillati</taxon>
        <taxon>Bacillota</taxon>
        <taxon>Clostridia</taxon>
        <taxon>Lachnospirales</taxon>
        <taxon>Lachnospiraceae</taxon>
        <taxon>Lachnospira</taxon>
    </lineage>
</organism>
<dbReference type="Proteomes" id="UP000187651">
    <property type="component" value="Unassembled WGS sequence"/>
</dbReference>